<dbReference type="GO" id="GO:0005634">
    <property type="term" value="C:nucleus"/>
    <property type="evidence" value="ECO:0007669"/>
    <property type="project" value="UniProtKB-SubCell"/>
</dbReference>
<accession>A0A7L2RMH6</accession>
<keyword evidence="8" id="KW-0804">Transcription</keyword>
<dbReference type="Proteomes" id="UP000560066">
    <property type="component" value="Unassembled WGS sequence"/>
</dbReference>
<feature type="non-terminal residue" evidence="13">
    <location>
        <position position="79"/>
    </location>
</feature>
<feature type="compositionally biased region" description="Basic and acidic residues" evidence="11">
    <location>
        <begin position="49"/>
        <end position="59"/>
    </location>
</feature>
<keyword evidence="5 10" id="KW-0863">Zinc-finger</keyword>
<keyword evidence="9" id="KW-0539">Nucleus</keyword>
<dbReference type="PANTHER" id="PTHR23226:SF416">
    <property type="entry name" value="FI01424P"/>
    <property type="match status" value="1"/>
</dbReference>
<protein>
    <submittedName>
        <fullName evidence="13">ZIK1 protein</fullName>
    </submittedName>
</protein>
<evidence type="ECO:0000313" key="14">
    <source>
        <dbReference type="Proteomes" id="UP000560066"/>
    </source>
</evidence>
<evidence type="ECO:0000256" key="4">
    <source>
        <dbReference type="ARBA" id="ARBA00022737"/>
    </source>
</evidence>
<sequence>HTGPGGVAGGGSPGPPRPRVTPEMAAHCCGECGKSFAQRSALAKHRKTHTGERPHRCGECGKSFSRGSNLTQHRRIHTG</sequence>
<dbReference type="SMART" id="SM00355">
    <property type="entry name" value="ZnF_C2H2"/>
    <property type="match status" value="2"/>
</dbReference>
<dbReference type="Pfam" id="PF00096">
    <property type="entry name" value="zf-C2H2"/>
    <property type="match status" value="2"/>
</dbReference>
<keyword evidence="4" id="KW-0677">Repeat</keyword>
<keyword evidence="3" id="KW-0479">Metal-binding</keyword>
<feature type="domain" description="C2H2-type" evidence="12">
    <location>
        <begin position="27"/>
        <end position="54"/>
    </location>
</feature>
<dbReference type="PROSITE" id="PS50157">
    <property type="entry name" value="ZINC_FINGER_C2H2_2"/>
    <property type="match status" value="2"/>
</dbReference>
<comment type="similarity">
    <text evidence="2">Belongs to the krueppel C2H2-type zinc-finger protein family.</text>
</comment>
<dbReference type="GO" id="GO:0008270">
    <property type="term" value="F:zinc ion binding"/>
    <property type="evidence" value="ECO:0007669"/>
    <property type="project" value="UniProtKB-KW"/>
</dbReference>
<feature type="non-terminal residue" evidence="13">
    <location>
        <position position="1"/>
    </location>
</feature>
<dbReference type="FunFam" id="3.30.160.60:FF:001846">
    <property type="entry name" value="ZNF121 isoform 1"/>
    <property type="match status" value="1"/>
</dbReference>
<organism evidence="13 14">
    <name type="scientific">Neodrepanis coruscans</name>
    <name type="common">wattled asity</name>
    <dbReference type="NCBI Taxonomy" id="254563"/>
    <lineage>
        <taxon>Eukaryota</taxon>
        <taxon>Metazoa</taxon>
        <taxon>Chordata</taxon>
        <taxon>Craniata</taxon>
        <taxon>Vertebrata</taxon>
        <taxon>Euteleostomi</taxon>
        <taxon>Archelosauria</taxon>
        <taxon>Archosauria</taxon>
        <taxon>Dinosauria</taxon>
        <taxon>Saurischia</taxon>
        <taxon>Theropoda</taxon>
        <taxon>Coelurosauria</taxon>
        <taxon>Aves</taxon>
        <taxon>Neognathae</taxon>
        <taxon>Neoaves</taxon>
        <taxon>Telluraves</taxon>
        <taxon>Australaves</taxon>
        <taxon>Passeriformes</taxon>
        <taxon>Philepittidae</taxon>
        <taxon>Neodrepanis</taxon>
    </lineage>
</organism>
<dbReference type="FunFam" id="3.30.160.60:FF:000642">
    <property type="entry name" value="Zinc finger with KRAB and SCAN domains 2"/>
    <property type="match status" value="1"/>
</dbReference>
<dbReference type="InterPro" id="IPR013087">
    <property type="entry name" value="Znf_C2H2_type"/>
</dbReference>
<comment type="caution">
    <text evidence="13">The sequence shown here is derived from an EMBL/GenBank/DDBJ whole genome shotgun (WGS) entry which is preliminary data.</text>
</comment>
<feature type="domain" description="C2H2-type" evidence="12">
    <location>
        <begin position="55"/>
        <end position="79"/>
    </location>
</feature>
<evidence type="ECO:0000313" key="13">
    <source>
        <dbReference type="EMBL" id="NXS09825.1"/>
    </source>
</evidence>
<dbReference type="GO" id="GO:0000978">
    <property type="term" value="F:RNA polymerase II cis-regulatory region sequence-specific DNA binding"/>
    <property type="evidence" value="ECO:0007669"/>
    <property type="project" value="TreeGrafter"/>
</dbReference>
<keyword evidence="6" id="KW-0862">Zinc</keyword>
<dbReference type="GO" id="GO:0000981">
    <property type="term" value="F:DNA-binding transcription factor activity, RNA polymerase II-specific"/>
    <property type="evidence" value="ECO:0007669"/>
    <property type="project" value="TreeGrafter"/>
</dbReference>
<evidence type="ECO:0000256" key="3">
    <source>
        <dbReference type="ARBA" id="ARBA00022723"/>
    </source>
</evidence>
<dbReference type="Gene3D" id="3.30.160.60">
    <property type="entry name" value="Classic Zinc Finger"/>
    <property type="match status" value="2"/>
</dbReference>
<dbReference type="SUPFAM" id="SSF57667">
    <property type="entry name" value="beta-beta-alpha zinc fingers"/>
    <property type="match status" value="1"/>
</dbReference>
<proteinExistence type="inferred from homology"/>
<dbReference type="AlphaFoldDB" id="A0A7L2RMH6"/>
<dbReference type="PANTHER" id="PTHR23226">
    <property type="entry name" value="ZINC FINGER AND SCAN DOMAIN-CONTAINING"/>
    <property type="match status" value="1"/>
</dbReference>
<feature type="compositionally biased region" description="Gly residues" evidence="11">
    <location>
        <begin position="1"/>
        <end position="12"/>
    </location>
</feature>
<gene>
    <name evidence="13" type="primary">Zik1_0</name>
    <name evidence="13" type="ORF">NEOCOR_R09004</name>
</gene>
<keyword evidence="7" id="KW-0805">Transcription regulation</keyword>
<dbReference type="OrthoDB" id="3437960at2759"/>
<dbReference type="InterPro" id="IPR036236">
    <property type="entry name" value="Znf_C2H2_sf"/>
</dbReference>
<evidence type="ECO:0000256" key="8">
    <source>
        <dbReference type="ARBA" id="ARBA00023163"/>
    </source>
</evidence>
<evidence type="ECO:0000256" key="2">
    <source>
        <dbReference type="ARBA" id="ARBA00006991"/>
    </source>
</evidence>
<feature type="region of interest" description="Disordered" evidence="11">
    <location>
        <begin position="1"/>
        <end position="22"/>
    </location>
</feature>
<evidence type="ECO:0000256" key="6">
    <source>
        <dbReference type="ARBA" id="ARBA00022833"/>
    </source>
</evidence>
<keyword evidence="14" id="KW-1185">Reference proteome</keyword>
<evidence type="ECO:0000256" key="9">
    <source>
        <dbReference type="ARBA" id="ARBA00023242"/>
    </source>
</evidence>
<evidence type="ECO:0000256" key="5">
    <source>
        <dbReference type="ARBA" id="ARBA00022771"/>
    </source>
</evidence>
<evidence type="ECO:0000256" key="1">
    <source>
        <dbReference type="ARBA" id="ARBA00004123"/>
    </source>
</evidence>
<reference evidence="13 14" key="1">
    <citation type="submission" date="2019-09" db="EMBL/GenBank/DDBJ databases">
        <title>Bird 10,000 Genomes (B10K) Project - Family phase.</title>
        <authorList>
            <person name="Zhang G."/>
        </authorList>
    </citation>
    <scope>NUCLEOTIDE SEQUENCE [LARGE SCALE GENOMIC DNA]</scope>
    <source>
        <strain evidence="13">B10K-DU-002-79</strain>
    </source>
</reference>
<dbReference type="EMBL" id="VYZS01062975">
    <property type="protein sequence ID" value="NXS09825.1"/>
    <property type="molecule type" value="Genomic_DNA"/>
</dbReference>
<dbReference type="PROSITE" id="PS00028">
    <property type="entry name" value="ZINC_FINGER_C2H2_1"/>
    <property type="match status" value="2"/>
</dbReference>
<evidence type="ECO:0000256" key="10">
    <source>
        <dbReference type="PROSITE-ProRule" id="PRU00042"/>
    </source>
</evidence>
<feature type="region of interest" description="Disordered" evidence="11">
    <location>
        <begin position="45"/>
        <end position="79"/>
    </location>
</feature>
<name>A0A7L2RMH6_9PASS</name>
<evidence type="ECO:0000256" key="7">
    <source>
        <dbReference type="ARBA" id="ARBA00023015"/>
    </source>
</evidence>
<comment type="subcellular location">
    <subcellularLocation>
        <location evidence="1">Nucleus</location>
    </subcellularLocation>
</comment>
<evidence type="ECO:0000256" key="11">
    <source>
        <dbReference type="SAM" id="MobiDB-lite"/>
    </source>
</evidence>
<evidence type="ECO:0000259" key="12">
    <source>
        <dbReference type="PROSITE" id="PS50157"/>
    </source>
</evidence>